<dbReference type="AlphaFoldDB" id="A0A972J7F9"/>
<keyword evidence="2" id="KW-0662">Pyridine nucleotide biosynthesis</keyword>
<evidence type="ECO:0000256" key="1">
    <source>
        <dbReference type="ARBA" id="ARBA00006336"/>
    </source>
</evidence>
<evidence type="ECO:0000259" key="8">
    <source>
        <dbReference type="Pfam" id="PF00857"/>
    </source>
</evidence>
<dbReference type="PANTHER" id="PTHR11080">
    <property type="entry name" value="PYRAZINAMIDASE/NICOTINAMIDASE"/>
    <property type="match status" value="1"/>
</dbReference>
<dbReference type="InterPro" id="IPR000868">
    <property type="entry name" value="Isochorismatase-like_dom"/>
</dbReference>
<evidence type="ECO:0000256" key="4">
    <source>
        <dbReference type="ARBA" id="ARBA00022801"/>
    </source>
</evidence>
<dbReference type="EC" id="3.5.1.19" evidence="6"/>
<dbReference type="PANTHER" id="PTHR11080:SF2">
    <property type="entry name" value="LD05707P"/>
    <property type="match status" value="1"/>
</dbReference>
<dbReference type="GO" id="GO:0046872">
    <property type="term" value="F:metal ion binding"/>
    <property type="evidence" value="ECO:0007669"/>
    <property type="project" value="UniProtKB-KW"/>
</dbReference>
<evidence type="ECO:0000256" key="5">
    <source>
        <dbReference type="ARBA" id="ARBA00037900"/>
    </source>
</evidence>
<evidence type="ECO:0000313" key="10">
    <source>
        <dbReference type="Proteomes" id="UP000599523"/>
    </source>
</evidence>
<name>A0A972J7F9_9RHOO</name>
<dbReference type="InterPro" id="IPR052347">
    <property type="entry name" value="Isochorismatase_Nicotinamidase"/>
</dbReference>
<evidence type="ECO:0000256" key="3">
    <source>
        <dbReference type="ARBA" id="ARBA00022723"/>
    </source>
</evidence>
<dbReference type="GO" id="GO:0008936">
    <property type="term" value="F:nicotinamidase activity"/>
    <property type="evidence" value="ECO:0007669"/>
    <property type="project" value="UniProtKB-EC"/>
</dbReference>
<dbReference type="Pfam" id="PF00857">
    <property type="entry name" value="Isochorismatase"/>
    <property type="match status" value="1"/>
</dbReference>
<evidence type="ECO:0000313" key="9">
    <source>
        <dbReference type="EMBL" id="NMG01581.1"/>
    </source>
</evidence>
<keyword evidence="3" id="KW-0479">Metal-binding</keyword>
<dbReference type="Proteomes" id="UP000599523">
    <property type="component" value="Unassembled WGS sequence"/>
</dbReference>
<evidence type="ECO:0000256" key="2">
    <source>
        <dbReference type="ARBA" id="ARBA00022642"/>
    </source>
</evidence>
<dbReference type="GO" id="GO:0019363">
    <property type="term" value="P:pyridine nucleotide biosynthetic process"/>
    <property type="evidence" value="ECO:0007669"/>
    <property type="project" value="UniProtKB-KW"/>
</dbReference>
<gene>
    <name evidence="9" type="ORF">GPA21_01150</name>
</gene>
<accession>A0A972J7F9</accession>
<evidence type="ECO:0000256" key="7">
    <source>
        <dbReference type="ARBA" id="ARBA00043224"/>
    </source>
</evidence>
<reference evidence="9" key="1">
    <citation type="submission" date="2019-12" db="EMBL/GenBank/DDBJ databases">
        <title>Comparative genomics gives insights into the taxonomy of the Azoarcus-Aromatoleum group and reveals separate origins of nif in the plant-associated Azoarcus and non-plant-associated Aromatoleum sub-groups.</title>
        <authorList>
            <person name="Lafos M."/>
            <person name="Maluk M."/>
            <person name="Batista M."/>
            <person name="Junghare M."/>
            <person name="Carmona M."/>
            <person name="Faoro H."/>
            <person name="Cruz L.M."/>
            <person name="Battistoni F."/>
            <person name="De Souza E."/>
            <person name="Pedrosa F."/>
            <person name="Chen W.-M."/>
            <person name="Poole P.S."/>
            <person name="Dixon R.A."/>
            <person name="James E.K."/>
        </authorList>
    </citation>
    <scope>NUCLEOTIDE SEQUENCE</scope>
    <source>
        <strain evidence="9">NSC3</strain>
    </source>
</reference>
<keyword evidence="4" id="KW-0378">Hydrolase</keyword>
<keyword evidence="10" id="KW-1185">Reference proteome</keyword>
<comment type="pathway">
    <text evidence="5">Cofactor biosynthesis; nicotinate biosynthesis; nicotinate from nicotinamide: step 1/1.</text>
</comment>
<proteinExistence type="inferred from homology"/>
<dbReference type="SUPFAM" id="SSF52499">
    <property type="entry name" value="Isochorismatase-like hydrolases"/>
    <property type="match status" value="1"/>
</dbReference>
<sequence length="199" mass="20100">MTNVFPSRPGVGDALIIVDVQNDFLPGGALAVPEGDRVVAPLIQLAARFAELGLPVFATRDWHPQDHCSFAAQGGPWPPHCVAGTEGAAFAPGLRLPETAVVVSRATEAASDAYSGFQGTTLGVQLAQLGVKRVFVGGLATDYCVLNTVSDALAGGLEVVLLADAIRAVDVNPGDGDRALAAMLAAGALTGSATQAAAA</sequence>
<evidence type="ECO:0000256" key="6">
    <source>
        <dbReference type="ARBA" id="ARBA00039017"/>
    </source>
</evidence>
<comment type="caution">
    <text evidence="9">The sequence shown here is derived from an EMBL/GenBank/DDBJ whole genome shotgun (WGS) entry which is preliminary data.</text>
</comment>
<dbReference type="InterPro" id="IPR036380">
    <property type="entry name" value="Isochorismatase-like_sf"/>
</dbReference>
<feature type="domain" description="Isochorismatase-like" evidence="8">
    <location>
        <begin position="14"/>
        <end position="190"/>
    </location>
</feature>
<comment type="similarity">
    <text evidence="1">Belongs to the isochorismatase family.</text>
</comment>
<dbReference type="EMBL" id="WTVM01000004">
    <property type="protein sequence ID" value="NMG01581.1"/>
    <property type="molecule type" value="Genomic_DNA"/>
</dbReference>
<dbReference type="RefSeq" id="WP_168986377.1">
    <property type="nucleotide sequence ID" value="NZ_CAWPHM010000275.1"/>
</dbReference>
<protein>
    <recommendedName>
        <fullName evidence="6">nicotinamidase</fullName>
        <ecNumber evidence="6">3.5.1.19</ecNumber>
    </recommendedName>
    <alternativeName>
        <fullName evidence="7">Nicotinamide deamidase</fullName>
    </alternativeName>
</protein>
<organism evidence="9 10">
    <name type="scientific">Azoarcus taiwanensis</name>
    <dbReference type="NCBI Taxonomy" id="666964"/>
    <lineage>
        <taxon>Bacteria</taxon>
        <taxon>Pseudomonadati</taxon>
        <taxon>Pseudomonadota</taxon>
        <taxon>Betaproteobacteria</taxon>
        <taxon>Rhodocyclales</taxon>
        <taxon>Zoogloeaceae</taxon>
        <taxon>Azoarcus</taxon>
    </lineage>
</organism>
<dbReference type="Gene3D" id="3.40.50.850">
    <property type="entry name" value="Isochorismatase-like"/>
    <property type="match status" value="1"/>
</dbReference>